<protein>
    <recommendedName>
        <fullName evidence="4">DUF1127 domain-containing protein</fullName>
    </recommendedName>
</protein>
<evidence type="ECO:0000313" key="2">
    <source>
        <dbReference type="EMBL" id="WAL64463.1"/>
    </source>
</evidence>
<proteinExistence type="predicted"/>
<dbReference type="EMBL" id="CP113836">
    <property type="protein sequence ID" value="WAL64463.1"/>
    <property type="molecule type" value="Genomic_DNA"/>
</dbReference>
<evidence type="ECO:0000256" key="1">
    <source>
        <dbReference type="SAM" id="MobiDB-lite"/>
    </source>
</evidence>
<feature type="region of interest" description="Disordered" evidence="1">
    <location>
        <begin position="1"/>
        <end position="37"/>
    </location>
</feature>
<name>A0ABY7B0V4_9PSEU</name>
<evidence type="ECO:0000313" key="3">
    <source>
        <dbReference type="Proteomes" id="UP001163203"/>
    </source>
</evidence>
<evidence type="ECO:0008006" key="4">
    <source>
        <dbReference type="Google" id="ProtNLM"/>
    </source>
</evidence>
<organism evidence="2 3">
    <name type="scientific">Amycolatopsis cynarae</name>
    <dbReference type="NCBI Taxonomy" id="2995223"/>
    <lineage>
        <taxon>Bacteria</taxon>
        <taxon>Bacillati</taxon>
        <taxon>Actinomycetota</taxon>
        <taxon>Actinomycetes</taxon>
        <taxon>Pseudonocardiales</taxon>
        <taxon>Pseudonocardiaceae</taxon>
        <taxon>Amycolatopsis</taxon>
    </lineage>
</organism>
<reference evidence="2" key="1">
    <citation type="submission" date="2022-11" db="EMBL/GenBank/DDBJ databases">
        <authorList>
            <person name="Mo P."/>
        </authorList>
    </citation>
    <scope>NUCLEOTIDE SEQUENCE</scope>
    <source>
        <strain evidence="2">HUAS 11-8</strain>
    </source>
</reference>
<gene>
    <name evidence="2" type="ORF">ORV05_26325</name>
</gene>
<dbReference type="RefSeq" id="WP_268754689.1">
    <property type="nucleotide sequence ID" value="NZ_CP113836.1"/>
</dbReference>
<keyword evidence="3" id="KW-1185">Reference proteome</keyword>
<sequence length="71" mass="8075">MSMPRNRRDRSAPHAPASKIDSSPTATSADRTARRARTLRACGQTWQHFRALGLTSETVRDELRRILREAE</sequence>
<accession>A0ABY7B0V4</accession>
<dbReference type="Proteomes" id="UP001163203">
    <property type="component" value="Chromosome"/>
</dbReference>